<name>A0A2H1KPL3_BREAU</name>
<feature type="compositionally biased region" description="Polar residues" evidence="1">
    <location>
        <begin position="58"/>
        <end position="68"/>
    </location>
</feature>
<dbReference type="AlphaFoldDB" id="A0A2H1KPL3"/>
<evidence type="ECO:0000313" key="3">
    <source>
        <dbReference type="Proteomes" id="UP000234525"/>
    </source>
</evidence>
<feature type="compositionally biased region" description="Polar residues" evidence="1">
    <location>
        <begin position="32"/>
        <end position="43"/>
    </location>
</feature>
<feature type="compositionally biased region" description="Polar residues" evidence="1">
    <location>
        <begin position="208"/>
        <end position="218"/>
    </location>
</feature>
<keyword evidence="3" id="KW-1185">Reference proteome</keyword>
<gene>
    <name evidence="2" type="ORF">BAUR9175_03704</name>
</gene>
<dbReference type="EMBL" id="FXZB01000044">
    <property type="protein sequence ID" value="SMY01538.1"/>
    <property type="molecule type" value="Genomic_DNA"/>
</dbReference>
<protein>
    <recommendedName>
        <fullName evidence="4">Transposase</fullName>
    </recommendedName>
</protein>
<evidence type="ECO:0000256" key="1">
    <source>
        <dbReference type="SAM" id="MobiDB-lite"/>
    </source>
</evidence>
<feature type="compositionally biased region" description="Polar residues" evidence="1">
    <location>
        <begin position="152"/>
        <end position="161"/>
    </location>
</feature>
<accession>A0A2H1KPL3</accession>
<comment type="caution">
    <text evidence="2">The sequence shown here is derived from an EMBL/GenBank/DDBJ whole genome shotgun (WGS) entry which is preliminary data.</text>
</comment>
<feature type="region of interest" description="Disordered" evidence="1">
    <location>
        <begin position="201"/>
        <end position="230"/>
    </location>
</feature>
<dbReference type="Proteomes" id="UP000234525">
    <property type="component" value="Unassembled WGS sequence"/>
</dbReference>
<sequence>MPQPYPKEFRDDVLHVALNRDEKTTIAQIARTSASTKAPSTNGFARPRSVPATRRASPRTSPQSCANSNVGLACWNRRTKCCAAQPPISRKRICRQKALPARERARRRRDPRDGVVPGIEALTSALLPAAGHTDSRSRHRRGVSGQRALPTPTGTIRSSGTATWPTKLKWLAIRRRHGLRGGCARTMLGSRPLARVGQRMGRSLARPATTTCALSSTKVGGPGMSSLPMG</sequence>
<evidence type="ECO:0000313" key="2">
    <source>
        <dbReference type="EMBL" id="SMY01538.1"/>
    </source>
</evidence>
<proteinExistence type="predicted"/>
<feature type="region of interest" description="Disordered" evidence="1">
    <location>
        <begin position="126"/>
        <end position="161"/>
    </location>
</feature>
<reference evidence="2" key="1">
    <citation type="submission" date="2017-03" db="EMBL/GenBank/DDBJ databases">
        <authorList>
            <person name="Monnet C."/>
        </authorList>
    </citation>
    <scope>NUCLEOTIDE SEQUENCE [LARGE SCALE GENOMIC DNA]</scope>
    <source>
        <strain evidence="2">ATCC 9175</strain>
    </source>
</reference>
<organism evidence="2 3">
    <name type="scientific">Brevibacterium aurantiacum</name>
    <dbReference type="NCBI Taxonomy" id="273384"/>
    <lineage>
        <taxon>Bacteria</taxon>
        <taxon>Bacillati</taxon>
        <taxon>Actinomycetota</taxon>
        <taxon>Actinomycetes</taxon>
        <taxon>Micrococcales</taxon>
        <taxon>Brevibacteriaceae</taxon>
        <taxon>Brevibacterium</taxon>
    </lineage>
</organism>
<evidence type="ECO:0008006" key="4">
    <source>
        <dbReference type="Google" id="ProtNLM"/>
    </source>
</evidence>
<feature type="region of interest" description="Disordered" evidence="1">
    <location>
        <begin position="32"/>
        <end position="68"/>
    </location>
</feature>